<dbReference type="CDD" id="cd06587">
    <property type="entry name" value="VOC"/>
    <property type="match status" value="1"/>
</dbReference>
<dbReference type="SUPFAM" id="SSF54593">
    <property type="entry name" value="Glyoxalase/Bleomycin resistance protein/Dihydroxybiphenyl dioxygenase"/>
    <property type="match status" value="1"/>
</dbReference>
<accession>A0A2W2GBE2</accession>
<proteinExistence type="predicted"/>
<reference evidence="2 3" key="1">
    <citation type="submission" date="2018-01" db="EMBL/GenBank/DDBJ databases">
        <title>Draft genome sequence of Jishengella sp. NA12.</title>
        <authorList>
            <person name="Sahin N."/>
            <person name="Ay H."/>
            <person name="Saygin H."/>
        </authorList>
    </citation>
    <scope>NUCLEOTIDE SEQUENCE [LARGE SCALE GENOMIC DNA]</scope>
    <source>
        <strain evidence="2 3">NA12</strain>
    </source>
</reference>
<dbReference type="Proteomes" id="UP000248924">
    <property type="component" value="Unassembled WGS sequence"/>
</dbReference>
<evidence type="ECO:0000313" key="2">
    <source>
        <dbReference type="EMBL" id="PZG24114.1"/>
    </source>
</evidence>
<sequence>MRVRPTPPPARRPGTVACLTVGDIGKAVAYYEQFFGFRARLVESAAAWLTGHGTTLRLRLGPPTTAGADDRPDPDAVLYVGQPEVLRRRLDDWGAHLTSGTTLGEQWRGYYAVRDCYGNLLAFGATGAPAALLRPLYEAGDGARRWLGRQIGDRDQRRESRRLRDFHQRHQIPQGAYYLHVTTGLLHWLLACERRLPPELPVVVVGSGLTAQESDWLARQLPRPFHHIAARRDDAGVLELVFAAATGDFGWIEPGCLVLDHRVLTDLAAPADGVALRCAWSYDAGLGAPLAAPYLLFFDADAIRQVRAAVPGISPGIYAYDRFNRQVDGERWYTRTPSRQQRRRLAAVAPRAADGRPATPLGTSFYDTTVLYQLAARTCGWSVRPVRSLRANNHVRGDAVQDDASDELVYIGALGYADPLEEFSGFFHDGAVRQRYLFAEYVTLQPVADQLPDSYRARLAAVVEAMAAQGLRPDDAHAAVRDYLCTVLGLSAAATASVLQADNSGPTVQEALVE</sequence>
<evidence type="ECO:0000259" key="1">
    <source>
        <dbReference type="PROSITE" id="PS51819"/>
    </source>
</evidence>
<dbReference type="Gene3D" id="3.10.180.10">
    <property type="entry name" value="2,3-Dihydroxybiphenyl 1,2-Dioxygenase, domain 1"/>
    <property type="match status" value="1"/>
</dbReference>
<feature type="domain" description="VOC" evidence="1">
    <location>
        <begin position="12"/>
        <end position="126"/>
    </location>
</feature>
<dbReference type="PROSITE" id="PS51819">
    <property type="entry name" value="VOC"/>
    <property type="match status" value="1"/>
</dbReference>
<dbReference type="RefSeq" id="WP_111211820.1">
    <property type="nucleotide sequence ID" value="NZ_POTY01000003.1"/>
</dbReference>
<name>A0A2W2GBE2_9ACTN</name>
<dbReference type="AlphaFoldDB" id="A0A2W2GBE2"/>
<dbReference type="InterPro" id="IPR037523">
    <property type="entry name" value="VOC_core"/>
</dbReference>
<dbReference type="EMBL" id="POTY01000003">
    <property type="protein sequence ID" value="PZG24114.1"/>
    <property type="molecule type" value="Genomic_DNA"/>
</dbReference>
<dbReference type="InterPro" id="IPR029068">
    <property type="entry name" value="Glyas_Bleomycin-R_OHBP_Dase"/>
</dbReference>
<organism evidence="2 3">
    <name type="scientific">Micromonospora craterilacus</name>
    <dbReference type="NCBI Taxonomy" id="1655439"/>
    <lineage>
        <taxon>Bacteria</taxon>
        <taxon>Bacillati</taxon>
        <taxon>Actinomycetota</taxon>
        <taxon>Actinomycetes</taxon>
        <taxon>Micromonosporales</taxon>
        <taxon>Micromonosporaceae</taxon>
        <taxon>Micromonospora</taxon>
    </lineage>
</organism>
<protein>
    <recommendedName>
        <fullName evidence="1">VOC domain-containing protein</fullName>
    </recommendedName>
</protein>
<comment type="caution">
    <text evidence="2">The sequence shown here is derived from an EMBL/GenBank/DDBJ whole genome shotgun (WGS) entry which is preliminary data.</text>
</comment>
<keyword evidence="3" id="KW-1185">Reference proteome</keyword>
<evidence type="ECO:0000313" key="3">
    <source>
        <dbReference type="Proteomes" id="UP000248924"/>
    </source>
</evidence>
<gene>
    <name evidence="2" type="ORF">C1I95_00955</name>
</gene>